<name>A0A365H621_9ACTN</name>
<organism evidence="1 2">
    <name type="scientific">Actinomadura craniellae</name>
    <dbReference type="NCBI Taxonomy" id="2231787"/>
    <lineage>
        <taxon>Bacteria</taxon>
        <taxon>Bacillati</taxon>
        <taxon>Actinomycetota</taxon>
        <taxon>Actinomycetes</taxon>
        <taxon>Streptosporangiales</taxon>
        <taxon>Thermomonosporaceae</taxon>
        <taxon>Actinomadura</taxon>
    </lineage>
</organism>
<dbReference type="AlphaFoldDB" id="A0A365H621"/>
<accession>A0A365H621</accession>
<evidence type="ECO:0000313" key="2">
    <source>
        <dbReference type="Proteomes" id="UP000251891"/>
    </source>
</evidence>
<comment type="caution">
    <text evidence="1">The sequence shown here is derived from an EMBL/GenBank/DDBJ whole genome shotgun (WGS) entry which is preliminary data.</text>
</comment>
<dbReference type="RefSeq" id="WP_111869222.1">
    <property type="nucleotide sequence ID" value="NZ_QLYX01000008.1"/>
</dbReference>
<dbReference type="EMBL" id="QLYX01000008">
    <property type="protein sequence ID" value="RAY13683.1"/>
    <property type="molecule type" value="Genomic_DNA"/>
</dbReference>
<gene>
    <name evidence="1" type="ORF">DPM19_18635</name>
</gene>
<dbReference type="Proteomes" id="UP000251891">
    <property type="component" value="Unassembled WGS sequence"/>
</dbReference>
<proteinExistence type="predicted"/>
<keyword evidence="2" id="KW-1185">Reference proteome</keyword>
<evidence type="ECO:0000313" key="1">
    <source>
        <dbReference type="EMBL" id="RAY13683.1"/>
    </source>
</evidence>
<sequence>MTSGHGAVHEWVRRRVHPVVTAALRADSHALGAALAVPSGGGLDPHTSDFVRDARRLVLVCATGLTAVLELHRPARDRSGRDVCRACGAVGCPTLRLVAEVLAAHSARPAPIDRAEAWRRADACLVRRPVPLDVREFEHGFVARPAAGHDKDRRRPMRWPG</sequence>
<reference evidence="1 2" key="1">
    <citation type="submission" date="2018-06" db="EMBL/GenBank/DDBJ databases">
        <title>Actinomadura craniellae sp. nov. isolated from marine sponge Craniella sp.</title>
        <authorList>
            <person name="Li L."/>
            <person name="Xu Q.H."/>
            <person name="Lin H.W."/>
            <person name="Lu Y.H."/>
        </authorList>
    </citation>
    <scope>NUCLEOTIDE SEQUENCE [LARGE SCALE GENOMIC DNA]</scope>
    <source>
        <strain evidence="1 2">LHW63021</strain>
    </source>
</reference>
<dbReference type="OrthoDB" id="3351204at2"/>
<protein>
    <submittedName>
        <fullName evidence="1">Uncharacterized protein</fullName>
    </submittedName>
</protein>